<keyword evidence="1" id="KW-0805">Transcription regulation</keyword>
<dbReference type="PROSITE" id="PS51078">
    <property type="entry name" value="ICLR_ED"/>
    <property type="match status" value="1"/>
</dbReference>
<dbReference type="PANTHER" id="PTHR30136:SF24">
    <property type="entry name" value="HTH-TYPE TRANSCRIPTIONAL REPRESSOR ALLR"/>
    <property type="match status" value="1"/>
</dbReference>
<dbReference type="Pfam" id="PF09339">
    <property type="entry name" value="HTH_IclR"/>
    <property type="match status" value="1"/>
</dbReference>
<evidence type="ECO:0000313" key="9">
    <source>
        <dbReference type="Proteomes" id="UP000288983"/>
    </source>
</evidence>
<dbReference type="InterPro" id="IPR014757">
    <property type="entry name" value="Tscrpt_reg_IclR_C"/>
</dbReference>
<evidence type="ECO:0000256" key="1">
    <source>
        <dbReference type="ARBA" id="ARBA00023015"/>
    </source>
</evidence>
<dbReference type="EMBL" id="QJRG01000049">
    <property type="protein sequence ID" value="RWU18213.1"/>
    <property type="molecule type" value="Genomic_DNA"/>
</dbReference>
<feature type="domain" description="HTH iclR-type" evidence="6">
    <location>
        <begin position="10"/>
        <end position="71"/>
    </location>
</feature>
<accession>A0A443ZHN6</accession>
<evidence type="ECO:0000256" key="3">
    <source>
        <dbReference type="ARBA" id="ARBA00023163"/>
    </source>
</evidence>
<evidence type="ECO:0000259" key="6">
    <source>
        <dbReference type="PROSITE" id="PS51077"/>
    </source>
</evidence>
<organism evidence="8 9">
    <name type="scientific">Pseudomonas alkylphenolica</name>
    <dbReference type="NCBI Taxonomy" id="237609"/>
    <lineage>
        <taxon>Bacteria</taxon>
        <taxon>Pseudomonadati</taxon>
        <taxon>Pseudomonadota</taxon>
        <taxon>Gammaproteobacteria</taxon>
        <taxon>Pseudomonadales</taxon>
        <taxon>Pseudomonadaceae</taxon>
        <taxon>Pseudomonas</taxon>
    </lineage>
</organism>
<reference evidence="8 9" key="1">
    <citation type="submission" date="2018-06" db="EMBL/GenBank/DDBJ databases">
        <title>Bacteria isolated from soil of Wuhan.</title>
        <authorList>
            <person name="Wei X."/>
            <person name="Chunhua H."/>
        </authorList>
    </citation>
    <scope>NUCLEOTIDE SEQUENCE [LARGE SCALE GENOMIC DNA]</scope>
    <source>
        <strain evidence="9">xwS2</strain>
    </source>
</reference>
<dbReference type="Gene3D" id="3.30.450.40">
    <property type="match status" value="1"/>
</dbReference>
<dbReference type="SUPFAM" id="SSF55781">
    <property type="entry name" value="GAF domain-like"/>
    <property type="match status" value="1"/>
</dbReference>
<dbReference type="Pfam" id="PF01614">
    <property type="entry name" value="IclR_C"/>
    <property type="match status" value="1"/>
</dbReference>
<dbReference type="Proteomes" id="UP000288983">
    <property type="component" value="Unassembled WGS sequence"/>
</dbReference>
<evidence type="ECO:0000256" key="2">
    <source>
        <dbReference type="ARBA" id="ARBA00023125"/>
    </source>
</evidence>
<evidence type="ECO:0000259" key="7">
    <source>
        <dbReference type="PROSITE" id="PS51078"/>
    </source>
</evidence>
<dbReference type="InterPro" id="IPR036388">
    <property type="entry name" value="WH-like_DNA-bd_sf"/>
</dbReference>
<keyword evidence="3" id="KW-0804">Transcription</keyword>
<feature type="domain" description="IclR-ED" evidence="7">
    <location>
        <begin position="72"/>
        <end position="255"/>
    </location>
</feature>
<proteinExistence type="predicted"/>
<dbReference type="InterPro" id="IPR050707">
    <property type="entry name" value="HTH_MetabolicPath_Reg"/>
</dbReference>
<name>A0A443ZHN6_9PSED</name>
<keyword evidence="2" id="KW-0238">DNA-binding</keyword>
<dbReference type="GO" id="GO:0003677">
    <property type="term" value="F:DNA binding"/>
    <property type="evidence" value="ECO:0007669"/>
    <property type="project" value="UniProtKB-KW"/>
</dbReference>
<dbReference type="OrthoDB" id="31778at2"/>
<dbReference type="Gene3D" id="1.10.10.10">
    <property type="entry name" value="Winged helix-like DNA-binding domain superfamily/Winged helix DNA-binding domain"/>
    <property type="match status" value="1"/>
</dbReference>
<protein>
    <recommendedName>
        <fullName evidence="4">HTH-type transcriptional repressor AllR</fullName>
    </recommendedName>
    <alternativeName>
        <fullName evidence="5">Negative regulator of allantoin and glyoxylate utilization operons</fullName>
    </alternativeName>
</protein>
<dbReference type="PANTHER" id="PTHR30136">
    <property type="entry name" value="HELIX-TURN-HELIX TRANSCRIPTIONAL REGULATOR, ICLR FAMILY"/>
    <property type="match status" value="1"/>
</dbReference>
<evidence type="ECO:0000256" key="5">
    <source>
        <dbReference type="ARBA" id="ARBA00042627"/>
    </source>
</evidence>
<dbReference type="PROSITE" id="PS51077">
    <property type="entry name" value="HTH_ICLR"/>
    <property type="match status" value="1"/>
</dbReference>
<gene>
    <name evidence="8" type="ORF">DM813_26540</name>
</gene>
<dbReference type="InterPro" id="IPR029016">
    <property type="entry name" value="GAF-like_dom_sf"/>
</dbReference>
<dbReference type="GO" id="GO:0003700">
    <property type="term" value="F:DNA-binding transcription factor activity"/>
    <property type="evidence" value="ECO:0007669"/>
    <property type="project" value="TreeGrafter"/>
</dbReference>
<evidence type="ECO:0000256" key="4">
    <source>
        <dbReference type="ARBA" id="ARBA00040379"/>
    </source>
</evidence>
<evidence type="ECO:0000313" key="8">
    <source>
        <dbReference type="EMBL" id="RWU18213.1"/>
    </source>
</evidence>
<dbReference type="SMART" id="SM00346">
    <property type="entry name" value="HTH_ICLR"/>
    <property type="match status" value="1"/>
</dbReference>
<dbReference type="InterPro" id="IPR005471">
    <property type="entry name" value="Tscrpt_reg_IclR_N"/>
</dbReference>
<sequence length="260" mass="29041">MGSFYPRARMSSLNRMLSVLDVFTSERPVWEADAIVEALGCSTPTGYRYLKELMQAGLLQRLNGGYYALGPRIALLDYIIRTTDPLLGLSIPLMRELVEKTECRCVLSRMDGDFFLDLHHERPERDVQLNYGRGRPRPLFLGGAPKVIIAHYPPKKLRALYDRHTAEISAAGLGEGFEDFQQAMQVIRREGYYASSGELEAGISSLAVPVKFSSKENCAALALVASTSRFELSDRSKLLELMRQTAQRISAGVAEFSLQD</sequence>
<dbReference type="AlphaFoldDB" id="A0A443ZHN6"/>
<dbReference type="SUPFAM" id="SSF46785">
    <property type="entry name" value="Winged helix' DNA-binding domain"/>
    <property type="match status" value="1"/>
</dbReference>
<comment type="caution">
    <text evidence="8">The sequence shown here is derived from an EMBL/GenBank/DDBJ whole genome shotgun (WGS) entry which is preliminary data.</text>
</comment>
<dbReference type="GO" id="GO:0045892">
    <property type="term" value="P:negative regulation of DNA-templated transcription"/>
    <property type="evidence" value="ECO:0007669"/>
    <property type="project" value="TreeGrafter"/>
</dbReference>
<dbReference type="InterPro" id="IPR036390">
    <property type="entry name" value="WH_DNA-bd_sf"/>
</dbReference>